<dbReference type="AlphaFoldDB" id="A0A6M1L612"/>
<comment type="cofactor">
    <cofactor evidence="1">
        <name>Zn(2+)</name>
        <dbReference type="ChEBI" id="CHEBI:29105"/>
    </cofactor>
</comment>
<dbReference type="GO" id="GO:0005737">
    <property type="term" value="C:cytoplasm"/>
    <property type="evidence" value="ECO:0007669"/>
    <property type="project" value="UniProtKB-SubCell"/>
</dbReference>
<dbReference type="GO" id="GO:0004521">
    <property type="term" value="F:RNA endonuclease activity"/>
    <property type="evidence" value="ECO:0007669"/>
    <property type="project" value="UniProtKB-UniRule"/>
</dbReference>
<keyword evidence="9" id="KW-0862">Zinc</keyword>
<dbReference type="Pfam" id="PF22505">
    <property type="entry name" value="RNase_J_b_CASP"/>
    <property type="match status" value="1"/>
</dbReference>
<evidence type="ECO:0000256" key="7">
    <source>
        <dbReference type="ARBA" id="ARBA00022759"/>
    </source>
</evidence>
<dbReference type="GO" id="GO:0004534">
    <property type="term" value="F:5'-3' RNA exonuclease activity"/>
    <property type="evidence" value="ECO:0007669"/>
    <property type="project" value="UniProtKB-UniRule"/>
</dbReference>
<dbReference type="Gene3D" id="3.60.15.10">
    <property type="entry name" value="Ribonuclease Z/Hydroxyacylglutathione hydrolase-like"/>
    <property type="match status" value="1"/>
</dbReference>
<comment type="subcellular location">
    <subcellularLocation>
        <location evidence="2 12">Cytoplasm</location>
    </subcellularLocation>
</comment>
<evidence type="ECO:0000256" key="2">
    <source>
        <dbReference type="ARBA" id="ARBA00004496"/>
    </source>
</evidence>
<comment type="caution">
    <text evidence="12">Lacks conserved residue(s) required for the propagation of feature annotation.</text>
</comment>
<dbReference type="NCBIfam" id="TIGR00649">
    <property type="entry name" value="MG423"/>
    <property type="match status" value="1"/>
</dbReference>
<name>A0A6M1L612_9STRE</name>
<keyword evidence="8 12" id="KW-0378">Hydrolase</keyword>
<gene>
    <name evidence="12" type="primary">rnj</name>
    <name evidence="14" type="ORF">G5B50_00520</name>
</gene>
<comment type="function">
    <text evidence="12">An RNase that has 5'-3' exonuclease and possibly endonuclease activity. Involved in maturation of rRNA and in some organisms also mRNA maturation and/or decay.</text>
</comment>
<keyword evidence="11 12" id="KW-0694">RNA-binding</keyword>
<sequence>MTDINIIALGGVREYGKNFYLVEINDSMFILDAGLKYPETEQLGVDLVIPNLDYVIENKDKVQGVFLSHGHADAIGALPYLLAEVPVPVFGSELTIELAKLFVKANNSTKRFKNFHVVDSDTEIEFKDGLVSFFKTTHSIPESLGVVIGTDKGNIVYTGDFKFDQASREGYQTDLARLADIGKEGVLALLADSANATSNEQTASEAEVGEEMDKVIAHADGRIIIAAVASNLVRIQQVFDSAAAYGRRVVLTGTDAENIVRTALRLKKLVIADEKLLIKPKDMSKFEDHELIVLEAGRMGEPINSLQKMAIGRHRHVQIKDGDLVYIVTTPSTAKEAMVARVENLIYKAGGSVKLITQHLRVSGHANARDLQLMINLVKPKYLFPIQGEYRDLAAHAHLAEETGMLPENIHIMKRGDIMVFDGEGFLHEGAVPASDVMIDGNAIGDVGNIVLRDRKVLSEDGIFIVAITVSKKEKRIISKAKVNTRGFVYVKKSRDILRESAELVNTTVGNYLQGDHFDWSELKSSVREELSRFLFEQTKRRPAILPVVMEVR</sequence>
<dbReference type="PANTHER" id="PTHR43694">
    <property type="entry name" value="RIBONUCLEASE J"/>
    <property type="match status" value="1"/>
</dbReference>
<accession>A0A6M1L612</accession>
<evidence type="ECO:0000256" key="10">
    <source>
        <dbReference type="ARBA" id="ARBA00022839"/>
    </source>
</evidence>
<reference evidence="14 15" key="1">
    <citation type="submission" date="2020-02" db="EMBL/GenBank/DDBJ databases">
        <title>M-like protein SrM is not crucial to the virulence of a novel isolate of Streptococcus equi subsp. ruminatorum from Macaca mulatta.</title>
        <authorList>
            <person name="Guo G."/>
            <person name="Cheng L."/>
            <person name="Zhang W."/>
        </authorList>
    </citation>
    <scope>NUCLEOTIDE SEQUENCE [LARGE SCALE GENOMIC DNA]</scope>
    <source>
        <strain evidence="14 15">FJ1804</strain>
    </source>
</reference>
<dbReference type="InterPro" id="IPR011108">
    <property type="entry name" value="RMMBL"/>
</dbReference>
<keyword evidence="7 12" id="KW-0255">Endonuclease</keyword>
<dbReference type="InterPro" id="IPR042173">
    <property type="entry name" value="RNase_J_2"/>
</dbReference>
<keyword evidence="10 12" id="KW-0269">Exonuclease</keyword>
<dbReference type="GO" id="GO:0008270">
    <property type="term" value="F:zinc ion binding"/>
    <property type="evidence" value="ECO:0007669"/>
    <property type="project" value="InterPro"/>
</dbReference>
<evidence type="ECO:0000256" key="4">
    <source>
        <dbReference type="ARBA" id="ARBA00022552"/>
    </source>
</evidence>
<dbReference type="EC" id="3.1.-.-" evidence="12"/>
<protein>
    <recommendedName>
        <fullName evidence="12">Ribonuclease J</fullName>
        <shortName evidence="12">RNase J</shortName>
        <ecNumber evidence="12">3.1.-.-</ecNumber>
    </recommendedName>
</protein>
<dbReference type="FunFam" id="3.10.20.580:FF:000001">
    <property type="entry name" value="Ribonuclease J"/>
    <property type="match status" value="1"/>
</dbReference>
<organism evidence="14 15">
    <name type="scientific">Streptococcus equi subsp. ruminatorum</name>
    <dbReference type="NCBI Taxonomy" id="254358"/>
    <lineage>
        <taxon>Bacteria</taxon>
        <taxon>Bacillati</taxon>
        <taxon>Bacillota</taxon>
        <taxon>Bacilli</taxon>
        <taxon>Lactobacillales</taxon>
        <taxon>Streptococcaceae</taxon>
        <taxon>Streptococcus</taxon>
    </lineage>
</organism>
<evidence type="ECO:0000256" key="5">
    <source>
        <dbReference type="ARBA" id="ARBA00022722"/>
    </source>
</evidence>
<evidence type="ECO:0000256" key="12">
    <source>
        <dbReference type="HAMAP-Rule" id="MF_01491"/>
    </source>
</evidence>
<dbReference type="GO" id="GO:0003723">
    <property type="term" value="F:RNA binding"/>
    <property type="evidence" value="ECO:0007669"/>
    <property type="project" value="UniProtKB-UniRule"/>
</dbReference>
<keyword evidence="3 12" id="KW-0963">Cytoplasm</keyword>
<evidence type="ECO:0000256" key="8">
    <source>
        <dbReference type="ARBA" id="ARBA00022801"/>
    </source>
</evidence>
<dbReference type="InterPro" id="IPR036866">
    <property type="entry name" value="RibonucZ/Hydroxyglut_hydro"/>
</dbReference>
<evidence type="ECO:0000256" key="3">
    <source>
        <dbReference type="ARBA" id="ARBA00022490"/>
    </source>
</evidence>
<dbReference type="HAMAP" id="MF_01491">
    <property type="entry name" value="RNase_J_bact"/>
    <property type="match status" value="1"/>
</dbReference>
<dbReference type="SMART" id="SM00849">
    <property type="entry name" value="Lactamase_B"/>
    <property type="match status" value="1"/>
</dbReference>
<dbReference type="InterPro" id="IPR001279">
    <property type="entry name" value="Metallo-B-lactamas"/>
</dbReference>
<evidence type="ECO:0000256" key="6">
    <source>
        <dbReference type="ARBA" id="ARBA00022723"/>
    </source>
</evidence>
<dbReference type="InterPro" id="IPR004613">
    <property type="entry name" value="RNase_J"/>
</dbReference>
<dbReference type="PANTHER" id="PTHR43694:SF4">
    <property type="entry name" value="RIBONUCLEASE J 2"/>
    <property type="match status" value="1"/>
</dbReference>
<evidence type="ECO:0000256" key="11">
    <source>
        <dbReference type="ARBA" id="ARBA00022884"/>
    </source>
</evidence>
<dbReference type="CDD" id="cd07714">
    <property type="entry name" value="RNaseJ_MBL-fold"/>
    <property type="match status" value="1"/>
</dbReference>
<dbReference type="Gene3D" id="3.40.50.10710">
    <property type="entry name" value="Metallo-hydrolase/oxidoreductase"/>
    <property type="match status" value="1"/>
</dbReference>
<dbReference type="SUPFAM" id="SSF56281">
    <property type="entry name" value="Metallo-hydrolase/oxidoreductase"/>
    <property type="match status" value="1"/>
</dbReference>
<dbReference type="Proteomes" id="UP000479499">
    <property type="component" value="Unassembled WGS sequence"/>
</dbReference>
<evidence type="ECO:0000256" key="9">
    <source>
        <dbReference type="ARBA" id="ARBA00022833"/>
    </source>
</evidence>
<keyword evidence="5 12" id="KW-0540">Nuclease</keyword>
<dbReference type="Pfam" id="PF07521">
    <property type="entry name" value="RMMBL"/>
    <property type="match status" value="1"/>
</dbReference>
<keyword evidence="6" id="KW-0479">Metal-binding</keyword>
<evidence type="ECO:0000259" key="13">
    <source>
        <dbReference type="SMART" id="SM00849"/>
    </source>
</evidence>
<keyword evidence="4 12" id="KW-0698">rRNA processing</keyword>
<dbReference type="InterPro" id="IPR055132">
    <property type="entry name" value="RNase_J_b_CASP"/>
</dbReference>
<feature type="domain" description="Metallo-beta-lactamase" evidence="13">
    <location>
        <begin position="16"/>
        <end position="218"/>
    </location>
</feature>
<comment type="caution">
    <text evidence="14">The sequence shown here is derived from an EMBL/GenBank/DDBJ whole genome shotgun (WGS) entry which is preliminary data.</text>
</comment>
<comment type="subunit">
    <text evidence="12">Homodimer, may be a subunit of the RNA degradosome.</text>
</comment>
<dbReference type="RefSeq" id="WP_164334829.1">
    <property type="nucleotide sequence ID" value="NZ_JAAKFZ010000001.1"/>
</dbReference>
<dbReference type="EMBL" id="JAAKFZ010000001">
    <property type="protein sequence ID" value="NGL83257.1"/>
    <property type="molecule type" value="Genomic_DNA"/>
</dbReference>
<evidence type="ECO:0000313" key="15">
    <source>
        <dbReference type="Proteomes" id="UP000479499"/>
    </source>
</evidence>
<evidence type="ECO:0000256" key="1">
    <source>
        <dbReference type="ARBA" id="ARBA00001947"/>
    </source>
</evidence>
<evidence type="ECO:0000313" key="14">
    <source>
        <dbReference type="EMBL" id="NGL83257.1"/>
    </source>
</evidence>
<comment type="similarity">
    <text evidence="12">Belongs to the metallo-beta-lactamase superfamily. RNA-metabolizing metallo-beta-lactamase-like family. Bacterial RNase J subfamily.</text>
</comment>
<proteinExistence type="inferred from homology"/>
<dbReference type="GO" id="GO:0006364">
    <property type="term" value="P:rRNA processing"/>
    <property type="evidence" value="ECO:0007669"/>
    <property type="project" value="UniProtKB-UniRule"/>
</dbReference>
<dbReference type="Pfam" id="PF17770">
    <property type="entry name" value="RNase_J_C"/>
    <property type="match status" value="1"/>
</dbReference>
<dbReference type="InterPro" id="IPR041636">
    <property type="entry name" value="RNase_J_C"/>
</dbReference>
<dbReference type="InterPro" id="IPR030854">
    <property type="entry name" value="RNase_J_bac"/>
</dbReference>
<dbReference type="Gene3D" id="3.10.20.580">
    <property type="match status" value="1"/>
</dbReference>
<dbReference type="Pfam" id="PF00753">
    <property type="entry name" value="Lactamase_B"/>
    <property type="match status" value="1"/>
</dbReference>